<organism evidence="2 3">
    <name type="scientific">Oryza meyeriana var. granulata</name>
    <dbReference type="NCBI Taxonomy" id="110450"/>
    <lineage>
        <taxon>Eukaryota</taxon>
        <taxon>Viridiplantae</taxon>
        <taxon>Streptophyta</taxon>
        <taxon>Embryophyta</taxon>
        <taxon>Tracheophyta</taxon>
        <taxon>Spermatophyta</taxon>
        <taxon>Magnoliopsida</taxon>
        <taxon>Liliopsida</taxon>
        <taxon>Poales</taxon>
        <taxon>Poaceae</taxon>
        <taxon>BOP clade</taxon>
        <taxon>Oryzoideae</taxon>
        <taxon>Oryzeae</taxon>
        <taxon>Oryzinae</taxon>
        <taxon>Oryza</taxon>
        <taxon>Oryza meyeriana</taxon>
    </lineage>
</organism>
<protein>
    <submittedName>
        <fullName evidence="2">Uncharacterized protein</fullName>
    </submittedName>
</protein>
<accession>A0A6G1BUS1</accession>
<dbReference type="AlphaFoldDB" id="A0A6G1BUS1"/>
<sequence>MRRAAATGRGNGATLRVGSPDGARDGVASEERAEEEAGAVEEQHHAAAAHQQKLQHACSCSLFRFPTSLAAESRFERVVIRK</sequence>
<reference evidence="2 3" key="1">
    <citation type="submission" date="2019-11" db="EMBL/GenBank/DDBJ databases">
        <title>Whole genome sequence of Oryza granulata.</title>
        <authorList>
            <person name="Li W."/>
        </authorList>
    </citation>
    <scope>NUCLEOTIDE SEQUENCE [LARGE SCALE GENOMIC DNA]</scope>
    <source>
        <strain evidence="3">cv. Menghai</strain>
        <tissue evidence="2">Leaf</tissue>
    </source>
</reference>
<gene>
    <name evidence="2" type="ORF">E2562_011249</name>
</gene>
<comment type="caution">
    <text evidence="2">The sequence shown here is derived from an EMBL/GenBank/DDBJ whole genome shotgun (WGS) entry which is preliminary data.</text>
</comment>
<evidence type="ECO:0000313" key="2">
    <source>
        <dbReference type="EMBL" id="KAF0891848.1"/>
    </source>
</evidence>
<name>A0A6G1BUS1_9ORYZ</name>
<proteinExistence type="predicted"/>
<keyword evidence="3" id="KW-1185">Reference proteome</keyword>
<feature type="compositionally biased region" description="Basic and acidic residues" evidence="1">
    <location>
        <begin position="22"/>
        <end position="31"/>
    </location>
</feature>
<feature type="compositionally biased region" description="Low complexity" evidence="1">
    <location>
        <begin position="1"/>
        <end position="16"/>
    </location>
</feature>
<dbReference type="Proteomes" id="UP000479710">
    <property type="component" value="Unassembled WGS sequence"/>
</dbReference>
<dbReference type="EMBL" id="SPHZ02000011">
    <property type="protein sequence ID" value="KAF0891848.1"/>
    <property type="molecule type" value="Genomic_DNA"/>
</dbReference>
<feature type="region of interest" description="Disordered" evidence="1">
    <location>
        <begin position="1"/>
        <end position="50"/>
    </location>
</feature>
<evidence type="ECO:0000256" key="1">
    <source>
        <dbReference type="SAM" id="MobiDB-lite"/>
    </source>
</evidence>
<evidence type="ECO:0000313" key="3">
    <source>
        <dbReference type="Proteomes" id="UP000479710"/>
    </source>
</evidence>